<feature type="transmembrane region" description="Helical" evidence="1">
    <location>
        <begin position="277"/>
        <end position="306"/>
    </location>
</feature>
<keyword evidence="1" id="KW-1133">Transmembrane helix</keyword>
<evidence type="ECO:0000313" key="3">
    <source>
        <dbReference type="EMBL" id="RLN66204.1"/>
    </source>
</evidence>
<evidence type="ECO:0000313" key="5">
    <source>
        <dbReference type="Proteomes" id="UP000284657"/>
    </source>
</evidence>
<name>A0A3F2RYG9_9STRA</name>
<sequence length="402" mass="43412">MDEFERAQAQAMELLIQQCVDQPGATNSSARARESAAANATILDLLAQTCADANAAVQELSVEEVASGLASAVTATRQSLCSVGQNVGAILQDPDQMKELCYHVKQADAKVLEALQTSSALLENEHVAKNEGALTVAVSADNRALIVPADEENVRNMMVFAENMCSTMDHALSTITKDELNLAAQLSLSIAQKLLDAGQALFVSLGDEERRKVSGGDRGERITIEELAEEVGDEEKEGGSRQGSEKSKKKLKRAAVLSTYVNDLYSRTREEAVEHPFLAGALTAAGLPFIGLAIPVASLVAFALIIEKYYPEHATLTLELCSNFIQTTCLQMSKLWFLLLKISARQVGVVARECFNSWYEYASTNGFIATGMELATAGCSLGFLGISYLYQTAIHYTKQVLQ</sequence>
<reference evidence="4 5" key="1">
    <citation type="submission" date="2018-07" db="EMBL/GenBank/DDBJ databases">
        <title>Genome sequencing of oomycete isolates from Chile give support for New Zealand origin for Phytophthora kernoviae and make available the first Nothophytophthora sp. genome.</title>
        <authorList>
            <person name="Studholme D.J."/>
            <person name="Sanfuentes E."/>
            <person name="Panda P."/>
            <person name="Hill R."/>
            <person name="Sambles C."/>
            <person name="Grant M."/>
            <person name="Williams N.M."/>
            <person name="Mcdougal R.L."/>
        </authorList>
    </citation>
    <scope>NUCLEOTIDE SEQUENCE [LARGE SCALE GENOMIC DNA]</scope>
    <source>
        <strain evidence="3">Chile6</strain>
        <strain evidence="2">Chile7</strain>
    </source>
</reference>
<evidence type="ECO:0000313" key="4">
    <source>
        <dbReference type="Proteomes" id="UP000277300"/>
    </source>
</evidence>
<dbReference type="Proteomes" id="UP000277300">
    <property type="component" value="Unassembled WGS sequence"/>
</dbReference>
<evidence type="ECO:0000313" key="2">
    <source>
        <dbReference type="EMBL" id="RLN48286.1"/>
    </source>
</evidence>
<organism evidence="3 4">
    <name type="scientific">Phytophthora kernoviae</name>
    <dbReference type="NCBI Taxonomy" id="325452"/>
    <lineage>
        <taxon>Eukaryota</taxon>
        <taxon>Sar</taxon>
        <taxon>Stramenopiles</taxon>
        <taxon>Oomycota</taxon>
        <taxon>Peronosporomycetes</taxon>
        <taxon>Peronosporales</taxon>
        <taxon>Peronosporaceae</taxon>
        <taxon>Phytophthora</taxon>
    </lineage>
</organism>
<gene>
    <name evidence="2" type="ORF">BBJ29_001544</name>
    <name evidence="3" type="ORF">BBP00_00002352</name>
</gene>
<dbReference type="OrthoDB" id="165148at2759"/>
<dbReference type="EMBL" id="MBDO02000040">
    <property type="protein sequence ID" value="RLN66204.1"/>
    <property type="molecule type" value="Genomic_DNA"/>
</dbReference>
<keyword evidence="1" id="KW-0472">Membrane</keyword>
<dbReference type="Proteomes" id="UP000284657">
    <property type="component" value="Unassembled WGS sequence"/>
</dbReference>
<proteinExistence type="predicted"/>
<evidence type="ECO:0000256" key="1">
    <source>
        <dbReference type="SAM" id="Phobius"/>
    </source>
</evidence>
<keyword evidence="1" id="KW-0812">Transmembrane</keyword>
<dbReference type="EMBL" id="MBAD02002325">
    <property type="protein sequence ID" value="RLN48286.1"/>
    <property type="molecule type" value="Genomic_DNA"/>
</dbReference>
<accession>A0A3F2RYG9</accession>
<protein>
    <submittedName>
        <fullName evidence="3">Uncharacterized protein</fullName>
    </submittedName>
</protein>
<comment type="caution">
    <text evidence="3">The sequence shown here is derived from an EMBL/GenBank/DDBJ whole genome shotgun (WGS) entry which is preliminary data.</text>
</comment>
<dbReference type="AlphaFoldDB" id="A0A3F2RYG9"/>